<dbReference type="EMBL" id="KZ613940">
    <property type="protein sequence ID" value="PMD45799.1"/>
    <property type="molecule type" value="Genomic_DNA"/>
</dbReference>
<keyword evidence="1" id="KW-0732">Signal</keyword>
<evidence type="ECO:0000256" key="1">
    <source>
        <dbReference type="SAM" id="SignalP"/>
    </source>
</evidence>
<evidence type="ECO:0000313" key="3">
    <source>
        <dbReference type="Proteomes" id="UP000235786"/>
    </source>
</evidence>
<dbReference type="AlphaFoldDB" id="A0A2J6S4W0"/>
<protein>
    <submittedName>
        <fullName evidence="2">Uncharacterized protein</fullName>
    </submittedName>
</protein>
<reference evidence="2 3" key="1">
    <citation type="submission" date="2016-04" db="EMBL/GenBank/DDBJ databases">
        <title>A degradative enzymes factory behind the ericoid mycorrhizal symbiosis.</title>
        <authorList>
            <consortium name="DOE Joint Genome Institute"/>
            <person name="Martino E."/>
            <person name="Morin E."/>
            <person name="Grelet G."/>
            <person name="Kuo A."/>
            <person name="Kohler A."/>
            <person name="Daghino S."/>
            <person name="Barry K."/>
            <person name="Choi C."/>
            <person name="Cichocki N."/>
            <person name="Clum A."/>
            <person name="Copeland A."/>
            <person name="Hainaut M."/>
            <person name="Haridas S."/>
            <person name="Labutti K."/>
            <person name="Lindquist E."/>
            <person name="Lipzen A."/>
            <person name="Khouja H.-R."/>
            <person name="Murat C."/>
            <person name="Ohm R."/>
            <person name="Olson A."/>
            <person name="Spatafora J."/>
            <person name="Veneault-Fourrey C."/>
            <person name="Henrissat B."/>
            <person name="Grigoriev I."/>
            <person name="Martin F."/>
            <person name="Perotto S."/>
        </authorList>
    </citation>
    <scope>NUCLEOTIDE SEQUENCE [LARGE SCALE GENOMIC DNA]</scope>
    <source>
        <strain evidence="2 3">F</strain>
    </source>
</reference>
<name>A0A2J6S4W0_HYAVF</name>
<dbReference type="Proteomes" id="UP000235786">
    <property type="component" value="Unassembled WGS sequence"/>
</dbReference>
<gene>
    <name evidence="2" type="ORF">L207DRAFT_578703</name>
</gene>
<feature type="signal peptide" evidence="1">
    <location>
        <begin position="1"/>
        <end position="23"/>
    </location>
</feature>
<organism evidence="2 3">
    <name type="scientific">Hyaloscypha variabilis (strain UAMH 11265 / GT02V1 / F)</name>
    <name type="common">Meliniomyces variabilis</name>
    <dbReference type="NCBI Taxonomy" id="1149755"/>
    <lineage>
        <taxon>Eukaryota</taxon>
        <taxon>Fungi</taxon>
        <taxon>Dikarya</taxon>
        <taxon>Ascomycota</taxon>
        <taxon>Pezizomycotina</taxon>
        <taxon>Leotiomycetes</taxon>
        <taxon>Helotiales</taxon>
        <taxon>Hyaloscyphaceae</taxon>
        <taxon>Hyaloscypha</taxon>
        <taxon>Hyaloscypha variabilis</taxon>
    </lineage>
</organism>
<sequence length="147" mass="16308">MPRLSHIIGFIIAAIAVLTVILSEVSERQEAAERLRIRKYIAELCSWLDLRQANHITRSPRLVALSIPMPWQMHKPYDQTTRICGISETVLAFPEAMAALFDGIKMELTCATTSDKPASALALLTTTYVPEEPTATSDSHFPQKTGI</sequence>
<evidence type="ECO:0000313" key="2">
    <source>
        <dbReference type="EMBL" id="PMD45799.1"/>
    </source>
</evidence>
<accession>A0A2J6S4W0</accession>
<keyword evidence="3" id="KW-1185">Reference proteome</keyword>
<feature type="chain" id="PRO_5014445923" evidence="1">
    <location>
        <begin position="24"/>
        <end position="147"/>
    </location>
</feature>
<dbReference type="OrthoDB" id="3533344at2759"/>
<proteinExistence type="predicted"/>